<keyword evidence="2" id="KW-0472">Membrane</keyword>
<dbReference type="Pfam" id="PF07584">
    <property type="entry name" value="BatA"/>
    <property type="match status" value="1"/>
</dbReference>
<evidence type="ECO:0000313" key="5">
    <source>
        <dbReference type="Proteomes" id="UP000050280"/>
    </source>
</evidence>
<protein>
    <submittedName>
        <fullName evidence="4">Double-transmembrane region domain protein</fullName>
    </submittedName>
</protein>
<evidence type="ECO:0000259" key="3">
    <source>
        <dbReference type="Pfam" id="PF07584"/>
    </source>
</evidence>
<evidence type="ECO:0000313" key="4">
    <source>
        <dbReference type="EMBL" id="KPM32670.1"/>
    </source>
</evidence>
<sequence>MALAVPLAIHLLHRGKAKTVKVGSVKFLKRDENNRNRNVRLNELFLLLLRSLMVVLVVLLICGPEFKRITKREALSYFVAPEVLKDKALGVFLDSVASEHPVKLFTHGFPQWDADNLPDSSSDGLDYWQLARALDGYPSDSVVIFTKGYVSRVKGNRPKIAANIRWVVLEEKESNERYVGAVESQVGFNLVKQHMTRERTWFQIRPISRKDAIVQTIKKDSLQLKGHSPIPIINKDTIKVAFTAHSDFETEQDFFSSAIKAISSYTGQPIRFDVVTDANNKMGQMAYDVHIHLGEKMVLGNTVNTITFELDSLQNKLFQQGRTANHWILNKRLTMGNVLKQDLVGHLLEILPLAISSQNLKTDKRQLAEAELQVSRVKDLKPTKTMQRADITPWLWLVLLVVILLERIIAKLRKQ</sequence>
<keyword evidence="2" id="KW-1133">Transmembrane helix</keyword>
<feature type="coiled-coil region" evidence="1">
    <location>
        <begin position="353"/>
        <end position="380"/>
    </location>
</feature>
<comment type="caution">
    <text evidence="4">The sequence shown here is derived from an EMBL/GenBank/DDBJ whole genome shotgun (WGS) entry which is preliminary data.</text>
</comment>
<dbReference type="NCBIfam" id="TIGR02226">
    <property type="entry name" value="two_anch"/>
    <property type="match status" value="1"/>
</dbReference>
<dbReference type="InterPro" id="IPR024163">
    <property type="entry name" value="Aerotolerance_reg_N"/>
</dbReference>
<feature type="domain" description="Aerotolerance regulator N-terminal" evidence="3">
    <location>
        <begin position="2"/>
        <end position="64"/>
    </location>
</feature>
<dbReference type="InterPro" id="IPR011933">
    <property type="entry name" value="Double_TM_dom"/>
</dbReference>
<evidence type="ECO:0000256" key="1">
    <source>
        <dbReference type="SAM" id="Coils"/>
    </source>
</evidence>
<dbReference type="AlphaFoldDB" id="A0A0P7B129"/>
<evidence type="ECO:0000256" key="2">
    <source>
        <dbReference type="SAM" id="Phobius"/>
    </source>
</evidence>
<dbReference type="STRING" id="1300341.I595_1096"/>
<reference evidence="4 5" key="1">
    <citation type="submission" date="2015-09" db="EMBL/GenBank/DDBJ databases">
        <title>Genome sequence of the marine flavobacterium Croceitalea dokdonensis DOKDO 023 that contains proton- and sodium-pumping rhodopsins.</title>
        <authorList>
            <person name="Kwon S.-K."/>
            <person name="Lee H.K."/>
            <person name="Kwak M.-J."/>
            <person name="Kim J.F."/>
        </authorList>
    </citation>
    <scope>NUCLEOTIDE SEQUENCE [LARGE SCALE GENOMIC DNA]</scope>
    <source>
        <strain evidence="4 5">DOKDO 023</strain>
    </source>
</reference>
<proteinExistence type="predicted"/>
<feature type="transmembrane region" description="Helical" evidence="2">
    <location>
        <begin position="391"/>
        <end position="410"/>
    </location>
</feature>
<keyword evidence="1" id="KW-0175">Coiled coil</keyword>
<organism evidence="4 5">
    <name type="scientific">Croceitalea dokdonensis DOKDO 023</name>
    <dbReference type="NCBI Taxonomy" id="1300341"/>
    <lineage>
        <taxon>Bacteria</taxon>
        <taxon>Pseudomonadati</taxon>
        <taxon>Bacteroidota</taxon>
        <taxon>Flavobacteriia</taxon>
        <taxon>Flavobacteriales</taxon>
        <taxon>Flavobacteriaceae</taxon>
        <taxon>Croceitalea</taxon>
    </lineage>
</organism>
<dbReference type="Proteomes" id="UP000050280">
    <property type="component" value="Unassembled WGS sequence"/>
</dbReference>
<accession>A0A0P7B129</accession>
<keyword evidence="2 4" id="KW-0812">Transmembrane</keyword>
<keyword evidence="5" id="KW-1185">Reference proteome</keyword>
<feature type="transmembrane region" description="Helical" evidence="2">
    <location>
        <begin position="41"/>
        <end position="62"/>
    </location>
</feature>
<gene>
    <name evidence="4" type="ORF">I595_1096</name>
</gene>
<dbReference type="EMBL" id="LDJX01000002">
    <property type="protein sequence ID" value="KPM32670.1"/>
    <property type="molecule type" value="Genomic_DNA"/>
</dbReference>
<name>A0A0P7B129_9FLAO</name>